<organism evidence="2 3">
    <name type="scientific">Euphydryas editha</name>
    <name type="common">Edith's checkerspot</name>
    <dbReference type="NCBI Taxonomy" id="104508"/>
    <lineage>
        <taxon>Eukaryota</taxon>
        <taxon>Metazoa</taxon>
        <taxon>Ecdysozoa</taxon>
        <taxon>Arthropoda</taxon>
        <taxon>Hexapoda</taxon>
        <taxon>Insecta</taxon>
        <taxon>Pterygota</taxon>
        <taxon>Neoptera</taxon>
        <taxon>Endopterygota</taxon>
        <taxon>Lepidoptera</taxon>
        <taxon>Glossata</taxon>
        <taxon>Ditrysia</taxon>
        <taxon>Papilionoidea</taxon>
        <taxon>Nymphalidae</taxon>
        <taxon>Nymphalinae</taxon>
        <taxon>Euphydryas</taxon>
    </lineage>
</organism>
<evidence type="ECO:0000313" key="2">
    <source>
        <dbReference type="EMBL" id="CAH2089539.1"/>
    </source>
</evidence>
<dbReference type="AlphaFoldDB" id="A0AAU9TPL9"/>
<name>A0AAU9TPL9_EUPED</name>
<gene>
    <name evidence="2" type="ORF">EEDITHA_LOCUS5586</name>
</gene>
<dbReference type="GO" id="GO:0007005">
    <property type="term" value="P:mitochondrion organization"/>
    <property type="evidence" value="ECO:0007669"/>
    <property type="project" value="TreeGrafter"/>
</dbReference>
<proteinExistence type="predicted"/>
<dbReference type="PANTHER" id="PTHR14700">
    <property type="entry name" value="PENTATRICOPEPTIDE REPEAT-CONTAINING PROTEIN 2, MITOCHONDRIAL"/>
    <property type="match status" value="1"/>
</dbReference>
<comment type="caution">
    <text evidence="2">The sequence shown here is derived from an EMBL/GenBank/DDBJ whole genome shotgun (WGS) entry which is preliminary data.</text>
</comment>
<evidence type="ECO:0000313" key="3">
    <source>
        <dbReference type="Proteomes" id="UP001153954"/>
    </source>
</evidence>
<dbReference type="InterPro" id="IPR011990">
    <property type="entry name" value="TPR-like_helical_dom_sf"/>
</dbReference>
<dbReference type="Gene3D" id="1.25.40.10">
    <property type="entry name" value="Tetratricopeptide repeat domain"/>
    <property type="match status" value="1"/>
</dbReference>
<dbReference type="GO" id="GO:0005739">
    <property type="term" value="C:mitochondrion"/>
    <property type="evidence" value="ECO:0007669"/>
    <property type="project" value="InterPro"/>
</dbReference>
<reference evidence="2" key="1">
    <citation type="submission" date="2022-03" db="EMBL/GenBank/DDBJ databases">
        <authorList>
            <person name="Tunstrom K."/>
        </authorList>
    </citation>
    <scope>NUCLEOTIDE SEQUENCE</scope>
</reference>
<protein>
    <recommendedName>
        <fullName evidence="4">Pentatricopeptide repeat-containing protein 2</fullName>
    </recommendedName>
</protein>
<dbReference type="Proteomes" id="UP001153954">
    <property type="component" value="Unassembled WGS sequence"/>
</dbReference>
<accession>A0AAU9TPL9</accession>
<dbReference type="EMBL" id="CAKOGL010000008">
    <property type="protein sequence ID" value="CAH2089539.1"/>
    <property type="molecule type" value="Genomic_DNA"/>
</dbReference>
<evidence type="ECO:0008006" key="4">
    <source>
        <dbReference type="Google" id="ProtNLM"/>
    </source>
</evidence>
<dbReference type="PANTHER" id="PTHR14700:SF0">
    <property type="entry name" value="PENTATRICOPEPTIDE REPEAT-CONTAINING PROTEIN 2, MITOCHONDRIAL"/>
    <property type="match status" value="1"/>
</dbReference>
<feature type="region of interest" description="Disordered" evidence="1">
    <location>
        <begin position="353"/>
        <end position="380"/>
    </location>
</feature>
<keyword evidence="3" id="KW-1185">Reference proteome</keyword>
<dbReference type="GO" id="GO:0003723">
    <property type="term" value="F:RNA binding"/>
    <property type="evidence" value="ECO:0007669"/>
    <property type="project" value="TreeGrafter"/>
</dbReference>
<evidence type="ECO:0000256" key="1">
    <source>
        <dbReference type="SAM" id="MobiDB-lite"/>
    </source>
</evidence>
<dbReference type="InterPro" id="IPR034629">
    <property type="entry name" value="PTCD2"/>
</dbReference>
<dbReference type="GO" id="GO:0050684">
    <property type="term" value="P:regulation of mRNA processing"/>
    <property type="evidence" value="ECO:0007669"/>
    <property type="project" value="InterPro"/>
</dbReference>
<sequence length="380" mass="44123">MSVFFNSLSKLSPSYGNRLMFSLRGFHTTQVQQLYSLSSLGIDGYLQTRKRIREQFSNFSDKFRVKMQDFVSDSKNMIFTEDLKNMVHIAEPADLNLVLTMVKKFNTQKTEFRFGSFVFGPIVMRMFHFLDAPNEALQCFEDPDNDGFFDQLVSYQILLDLLYNHEMYDEMYKVFQRVQEKQLNMTKYPKYPLVLILAACYKQNTPQSFEYAKKLWSDMLSVGTVPLRRTATFMAALALNQGAPHLALESLALQRQHYITIRNIRAIALAEIGRVDEALTVLRGVLDIDHPDQKDKHTFFEDTIIKVREAVDKSDSKDVKIEYENIEKALKDRQLIDKQNLDQLLTSDIVVKQTKPDKPNTPRGMPRMAYGMRQKTKNLS</sequence>